<dbReference type="InterPro" id="IPR004789">
    <property type="entry name" value="Acetalactate_synth_ssu"/>
</dbReference>
<keyword evidence="8" id="KW-0808">Transferase</keyword>
<dbReference type="CDD" id="cd04878">
    <property type="entry name" value="ACT_AHAS"/>
    <property type="match status" value="1"/>
</dbReference>
<dbReference type="GO" id="GO:0009097">
    <property type="term" value="P:isoleucine biosynthetic process"/>
    <property type="evidence" value="ECO:0007669"/>
    <property type="project" value="UniProtKB-UniRule"/>
</dbReference>
<dbReference type="Gene3D" id="3.30.70.260">
    <property type="match status" value="1"/>
</dbReference>
<dbReference type="InterPro" id="IPR039557">
    <property type="entry name" value="AHAS_ACT"/>
</dbReference>
<dbReference type="HOGENOM" id="CLU_055003_1_3_9"/>
<dbReference type="UniPathway" id="UPA00049">
    <property type="reaction ID" value="UER00059"/>
</dbReference>
<reference evidence="11" key="1">
    <citation type="submission" date="2014-07" db="EMBL/GenBank/DDBJ databases">
        <authorList>
            <person name="Wibberg D."/>
        </authorList>
    </citation>
    <scope>NUCLEOTIDE SEQUENCE [LARGE SCALE GENOMIC DNA]</scope>
    <source>
        <strain evidence="11">DG5</strain>
    </source>
</reference>
<dbReference type="KEGG" id="ccel:CCDG5_1119"/>
<dbReference type="STRING" id="29343.CCDG5_1119"/>
<evidence type="ECO:0000259" key="9">
    <source>
        <dbReference type="PROSITE" id="PS51671"/>
    </source>
</evidence>
<dbReference type="GO" id="GO:0005829">
    <property type="term" value="C:cytosol"/>
    <property type="evidence" value="ECO:0007669"/>
    <property type="project" value="TreeGrafter"/>
</dbReference>
<dbReference type="PATRIC" id="fig|29343.3.peg.1178"/>
<keyword evidence="6 8" id="KW-0100">Branched-chain amino acid biosynthesis</keyword>
<dbReference type="PANTHER" id="PTHR30239">
    <property type="entry name" value="ACETOLACTATE SYNTHASE SMALL SUBUNIT"/>
    <property type="match status" value="1"/>
</dbReference>
<comment type="subunit">
    <text evidence="4 8">Dimer of large and small chains.</text>
</comment>
<evidence type="ECO:0000313" key="10">
    <source>
        <dbReference type="EMBL" id="CDZ24236.1"/>
    </source>
</evidence>
<dbReference type="EMBL" id="LM995447">
    <property type="protein sequence ID" value="CDZ24236.1"/>
    <property type="molecule type" value="Genomic_DNA"/>
</dbReference>
<proteinExistence type="inferred from homology"/>
<dbReference type="FunFam" id="3.30.70.260:FF:000001">
    <property type="entry name" value="Acetolactate synthase, small subunit"/>
    <property type="match status" value="1"/>
</dbReference>
<comment type="catalytic activity">
    <reaction evidence="7 8">
        <text>2 pyruvate + H(+) = (2S)-2-acetolactate + CO2</text>
        <dbReference type="Rhea" id="RHEA:25249"/>
        <dbReference type="ChEBI" id="CHEBI:15361"/>
        <dbReference type="ChEBI" id="CHEBI:15378"/>
        <dbReference type="ChEBI" id="CHEBI:16526"/>
        <dbReference type="ChEBI" id="CHEBI:58476"/>
        <dbReference type="EC" id="2.2.1.6"/>
    </reaction>
</comment>
<comment type="pathway">
    <text evidence="2 8">Amino-acid biosynthesis; L-valine biosynthesis; L-valine from pyruvate: step 1/4.</text>
</comment>
<comment type="function">
    <text evidence="8">Catalyzes the conversion of 2 pyruvate molecules into acetolactate in the first common step of the biosynthetic pathway of the branched-amino acids such as leucine, isoleucine, and valine.</text>
</comment>
<gene>
    <name evidence="10" type="ORF">CCDG5_1119</name>
</gene>
<evidence type="ECO:0000256" key="6">
    <source>
        <dbReference type="ARBA" id="ARBA00023304"/>
    </source>
</evidence>
<name>A0A078KKM8_9FIRM</name>
<evidence type="ECO:0000256" key="1">
    <source>
        <dbReference type="ARBA" id="ARBA00004974"/>
    </source>
</evidence>
<dbReference type="InterPro" id="IPR002912">
    <property type="entry name" value="ACT_dom"/>
</dbReference>
<evidence type="ECO:0000256" key="8">
    <source>
        <dbReference type="RuleBase" id="RU368092"/>
    </source>
</evidence>
<sequence>MKRHVLSVLVENQSGVLIRVSGLFSRRGYNIDSLSVGETEDPKVSRMTIVVRGDDHILEQIKKQLKKLIDVIKVVDLDPEQSVFRELALIKVKTNMTTRASVIEIVDIFRANIVDVAADTLTVEMTGDEAKIEAFIALMDSYGIAEIVRTGLTALQRGNKAIKNLNEI</sequence>
<dbReference type="OrthoDB" id="9787365at2"/>
<evidence type="ECO:0000256" key="3">
    <source>
        <dbReference type="ARBA" id="ARBA00006341"/>
    </source>
</evidence>
<evidence type="ECO:0000256" key="4">
    <source>
        <dbReference type="ARBA" id="ARBA00011744"/>
    </source>
</evidence>
<feature type="domain" description="ACT" evidence="9">
    <location>
        <begin position="5"/>
        <end position="79"/>
    </location>
</feature>
<dbReference type="PROSITE" id="PS51671">
    <property type="entry name" value="ACT"/>
    <property type="match status" value="1"/>
</dbReference>
<dbReference type="GO" id="GO:0009099">
    <property type="term" value="P:L-valine biosynthetic process"/>
    <property type="evidence" value="ECO:0007669"/>
    <property type="project" value="UniProtKB-UniRule"/>
</dbReference>
<accession>A0A078KKM8</accession>
<dbReference type="EC" id="2.2.1.6" evidence="8"/>
<keyword evidence="11" id="KW-1185">Reference proteome</keyword>
<dbReference type="NCBIfam" id="NF008864">
    <property type="entry name" value="PRK11895.1"/>
    <property type="match status" value="1"/>
</dbReference>
<comment type="pathway">
    <text evidence="1 8">Amino-acid biosynthesis; L-isoleucine biosynthesis; L-isoleucine from 2-oxobutanoate: step 1/4.</text>
</comment>
<evidence type="ECO:0000256" key="7">
    <source>
        <dbReference type="ARBA" id="ARBA00048670"/>
    </source>
</evidence>
<dbReference type="FunFam" id="3.30.70.1150:FF:000001">
    <property type="entry name" value="Acetolactate synthase small subunit"/>
    <property type="match status" value="1"/>
</dbReference>
<evidence type="ECO:0000256" key="2">
    <source>
        <dbReference type="ARBA" id="ARBA00005025"/>
    </source>
</evidence>
<dbReference type="Gene3D" id="3.30.70.1150">
    <property type="entry name" value="ACT-like. Chain A, domain 2"/>
    <property type="match status" value="1"/>
</dbReference>
<dbReference type="GO" id="GO:0003984">
    <property type="term" value="F:acetolactate synthase activity"/>
    <property type="evidence" value="ECO:0007669"/>
    <property type="project" value="UniProtKB-UniRule"/>
</dbReference>
<dbReference type="InterPro" id="IPR045865">
    <property type="entry name" value="ACT-like_dom_sf"/>
</dbReference>
<organism evidence="10 11">
    <name type="scientific">[Clostridium] cellulosi</name>
    <dbReference type="NCBI Taxonomy" id="29343"/>
    <lineage>
        <taxon>Bacteria</taxon>
        <taxon>Bacillati</taxon>
        <taxon>Bacillota</taxon>
        <taxon>Clostridia</taxon>
        <taxon>Eubacteriales</taxon>
        <taxon>Oscillospiraceae</taxon>
        <taxon>Oscillospiraceae incertae sedis</taxon>
    </lineage>
</organism>
<dbReference type="GO" id="GO:1990610">
    <property type="term" value="F:acetolactate synthase regulator activity"/>
    <property type="evidence" value="ECO:0007669"/>
    <property type="project" value="UniProtKB-UniRule"/>
</dbReference>
<dbReference type="SUPFAM" id="SSF55021">
    <property type="entry name" value="ACT-like"/>
    <property type="match status" value="2"/>
</dbReference>
<dbReference type="UniPathway" id="UPA00047">
    <property type="reaction ID" value="UER00055"/>
</dbReference>
<comment type="similarity">
    <text evidence="3 8">Belongs to the acetolactate synthase small subunit family.</text>
</comment>
<dbReference type="Proteomes" id="UP000032431">
    <property type="component" value="Chromosome I"/>
</dbReference>
<protein>
    <recommendedName>
        <fullName evidence="8">Acetolactate synthase small subunit</fullName>
        <shortName evidence="8">AHAS</shortName>
        <shortName evidence="8">ALS</shortName>
        <ecNumber evidence="8">2.2.1.6</ecNumber>
    </recommendedName>
    <alternativeName>
        <fullName evidence="8">Acetohydroxy-acid synthase small subunit</fullName>
    </alternativeName>
</protein>
<keyword evidence="5 8" id="KW-0028">Amino-acid biosynthesis</keyword>
<evidence type="ECO:0000256" key="5">
    <source>
        <dbReference type="ARBA" id="ARBA00022605"/>
    </source>
</evidence>
<dbReference type="AlphaFoldDB" id="A0A078KKM8"/>
<dbReference type="InterPro" id="IPR027271">
    <property type="entry name" value="Acetolactate_synth/TF_NikR_C"/>
</dbReference>
<dbReference type="InterPro" id="IPR054480">
    <property type="entry name" value="AHAS_small-like_ACT"/>
</dbReference>
<dbReference type="Pfam" id="PF22629">
    <property type="entry name" value="ACT_AHAS_ss"/>
    <property type="match status" value="1"/>
</dbReference>
<dbReference type="InterPro" id="IPR019455">
    <property type="entry name" value="Acetolactate_synth_ssu_C"/>
</dbReference>
<dbReference type="Pfam" id="PF10369">
    <property type="entry name" value="ALS_ss_C"/>
    <property type="match status" value="1"/>
</dbReference>
<dbReference type="NCBIfam" id="TIGR00119">
    <property type="entry name" value="acolac_sm"/>
    <property type="match status" value="1"/>
</dbReference>
<dbReference type="PANTHER" id="PTHR30239:SF0">
    <property type="entry name" value="ACETOLACTATE SYNTHASE SMALL SUBUNIT 1, CHLOROPLASTIC"/>
    <property type="match status" value="1"/>
</dbReference>
<evidence type="ECO:0000313" key="11">
    <source>
        <dbReference type="Proteomes" id="UP000032431"/>
    </source>
</evidence>